<keyword evidence="1" id="KW-0472">Membrane</keyword>
<evidence type="ECO:0000313" key="2">
    <source>
        <dbReference type="EMBL" id="UOE25432.1"/>
    </source>
</evidence>
<organism evidence="2 3">
    <name type="scientific">Agromyces soli</name>
    <dbReference type="NCBI Taxonomy" id="659012"/>
    <lineage>
        <taxon>Bacteria</taxon>
        <taxon>Bacillati</taxon>
        <taxon>Actinomycetota</taxon>
        <taxon>Actinomycetes</taxon>
        <taxon>Micrococcales</taxon>
        <taxon>Microbacteriaceae</taxon>
        <taxon>Agromyces</taxon>
    </lineage>
</organism>
<sequence>MSSSSPGSLGDLDVRALTDEVDRSTVSAHARRLEQELGVRSGVSRFGVGCVLAIVVLLGVPTAVLFGLLALDQGPGWAIAAAVVLLATVALCVWLLTAASRHDRQLPERRYRLERFAADNQLEYTPVLADPAHRGLLFGRGRDRVADDLIGWPGDRLEVANYRYVTEGYRGARSVWEWGYATAPLDRAAPELLLDGKRNTGAFDERIASAFDARTPTRLDSPDGGRFELWTWQRDVDLARRLFDGRLLSQLARRAVDLEIVGGRVFLFSNRPLSTSDPETWAWIIETMGLIQDRVASLGLPEQAAEQGNEA</sequence>
<keyword evidence="1" id="KW-1133">Transmembrane helix</keyword>
<evidence type="ECO:0000313" key="3">
    <source>
        <dbReference type="Proteomes" id="UP000831304"/>
    </source>
</evidence>
<accession>A0ABY4ASQ5</accession>
<protein>
    <recommendedName>
        <fullName evidence="4">DUF3137 domain-containing protein</fullName>
    </recommendedName>
</protein>
<feature type="transmembrane region" description="Helical" evidence="1">
    <location>
        <begin position="77"/>
        <end position="99"/>
    </location>
</feature>
<gene>
    <name evidence="2" type="ORF">MTP13_13975</name>
</gene>
<dbReference type="Proteomes" id="UP000831304">
    <property type="component" value="Chromosome"/>
</dbReference>
<reference evidence="2 3" key="1">
    <citation type="submission" date="2022-03" db="EMBL/GenBank/DDBJ databases">
        <title>Agromyces sp. isolated from the gut of P. brevitarsis seulensis larvae.</title>
        <authorList>
            <person name="Won M."/>
            <person name="Kwon S.-W."/>
        </authorList>
    </citation>
    <scope>NUCLEOTIDE SEQUENCE [LARGE SCALE GENOMIC DNA]</scope>
    <source>
        <strain evidence="2 3">KACC 16215</strain>
    </source>
</reference>
<dbReference type="EMBL" id="CP094533">
    <property type="protein sequence ID" value="UOE25432.1"/>
    <property type="molecule type" value="Genomic_DNA"/>
</dbReference>
<keyword evidence="1" id="KW-0812">Transmembrane</keyword>
<evidence type="ECO:0000256" key="1">
    <source>
        <dbReference type="SAM" id="Phobius"/>
    </source>
</evidence>
<dbReference type="RefSeq" id="WP_243568313.1">
    <property type="nucleotide sequence ID" value="NZ_BAAARD010000008.1"/>
</dbReference>
<evidence type="ECO:0008006" key="4">
    <source>
        <dbReference type="Google" id="ProtNLM"/>
    </source>
</evidence>
<proteinExistence type="predicted"/>
<feature type="transmembrane region" description="Helical" evidence="1">
    <location>
        <begin position="46"/>
        <end position="71"/>
    </location>
</feature>
<keyword evidence="3" id="KW-1185">Reference proteome</keyword>
<name>A0ABY4ASQ5_9MICO</name>